<sequence>MTKRQAPDKSQGADLGRARHEITGRASKRTKLKDERVKSKRDIRSPFYQQRKDSDFLQLPLDVLYEIFCLLSPGDLLRLARTTKNLRALLMSRKSSFIWKAAFGNTPGPDPIPEPFEGMCEPNWAHLLFGESVCDKCGEENVDVVTFRFKRRLCKACLKKGTCKHEDVLRKFHKYEAEILDIAPWVDAEAAGRVRRGNPDKWYWIEDLPGMNRHIVDFKTKERKSADFRSKFRDWVALESTKLHVFYHRCELFNNWVSELDAWYEAEGQAAEAKRVSEIQRRLLALGHDPKHVRDPTFLALPLIASRKPLTDDLWNKIAPQLIETLREMKHAQISKERTQHIAKLYKDYKKTVLPIQLQYFPTERTMYTFPHIKTLVEGDASIEVTDEEWTEAVAEFSNALMDWMHAKRDKHAAMISKGNYPPSQPMRVVSLEDAASHLNLARRNLMPRFAGPLELAIAVFKEKQYGPIEIGDGNTRTRIGRDFCSFWDEGNVKEYEFFPLGSKTAAALVKLVGKDPAKTTAYEMDNVSGRFCCLDCIRDKAKNWVSGYHWRLAVEHAKKHDHLPQWDTVKAQKLKEKYPSKWIYEGPIAFNAWCCNHCCFPELQKVDVQLHIKYRHGISKPVENRDYFYRTELFRAQPTGQTIDFDRRPQGA</sequence>
<name>A0A4Y9ZDC4_9AGAM</name>
<dbReference type="PROSITE" id="PS50181">
    <property type="entry name" value="FBOX"/>
    <property type="match status" value="1"/>
</dbReference>
<evidence type="ECO:0000256" key="1">
    <source>
        <dbReference type="SAM" id="MobiDB-lite"/>
    </source>
</evidence>
<dbReference type="SUPFAM" id="SSF81383">
    <property type="entry name" value="F-box domain"/>
    <property type="match status" value="1"/>
</dbReference>
<dbReference type="Proteomes" id="UP000298327">
    <property type="component" value="Unassembled WGS sequence"/>
</dbReference>
<dbReference type="AlphaFoldDB" id="A0A4Y9ZDC4"/>
<dbReference type="Pfam" id="PF00646">
    <property type="entry name" value="F-box"/>
    <property type="match status" value="1"/>
</dbReference>
<accession>A0A4Y9ZDC4</accession>
<reference evidence="3 4" key="1">
    <citation type="submission" date="2019-02" db="EMBL/GenBank/DDBJ databases">
        <title>Genome sequencing of the rare red list fungi Dentipellis fragilis.</title>
        <authorList>
            <person name="Buettner E."/>
            <person name="Kellner H."/>
        </authorList>
    </citation>
    <scope>NUCLEOTIDE SEQUENCE [LARGE SCALE GENOMIC DNA]</scope>
    <source>
        <strain evidence="3 4">DSM 105465</strain>
    </source>
</reference>
<dbReference type="SMART" id="SM00256">
    <property type="entry name" value="FBOX"/>
    <property type="match status" value="1"/>
</dbReference>
<keyword evidence="4" id="KW-1185">Reference proteome</keyword>
<dbReference type="InterPro" id="IPR001810">
    <property type="entry name" value="F-box_dom"/>
</dbReference>
<organism evidence="3 4">
    <name type="scientific">Dentipellis fragilis</name>
    <dbReference type="NCBI Taxonomy" id="205917"/>
    <lineage>
        <taxon>Eukaryota</taxon>
        <taxon>Fungi</taxon>
        <taxon>Dikarya</taxon>
        <taxon>Basidiomycota</taxon>
        <taxon>Agaricomycotina</taxon>
        <taxon>Agaricomycetes</taxon>
        <taxon>Russulales</taxon>
        <taxon>Hericiaceae</taxon>
        <taxon>Dentipellis</taxon>
    </lineage>
</organism>
<evidence type="ECO:0000259" key="2">
    <source>
        <dbReference type="PROSITE" id="PS50181"/>
    </source>
</evidence>
<proteinExistence type="predicted"/>
<evidence type="ECO:0000313" key="4">
    <source>
        <dbReference type="Proteomes" id="UP000298327"/>
    </source>
</evidence>
<evidence type="ECO:0000313" key="3">
    <source>
        <dbReference type="EMBL" id="TFY72150.1"/>
    </source>
</evidence>
<dbReference type="STRING" id="205917.A0A4Y9ZDC4"/>
<dbReference type="OrthoDB" id="2322499at2759"/>
<dbReference type="EMBL" id="SEOQ01000023">
    <property type="protein sequence ID" value="TFY72150.1"/>
    <property type="molecule type" value="Genomic_DNA"/>
</dbReference>
<dbReference type="Gene3D" id="1.20.1280.50">
    <property type="match status" value="1"/>
</dbReference>
<comment type="caution">
    <text evidence="3">The sequence shown here is derived from an EMBL/GenBank/DDBJ whole genome shotgun (WGS) entry which is preliminary data.</text>
</comment>
<feature type="domain" description="F-box" evidence="2">
    <location>
        <begin position="53"/>
        <end position="102"/>
    </location>
</feature>
<dbReference type="InterPro" id="IPR036047">
    <property type="entry name" value="F-box-like_dom_sf"/>
</dbReference>
<gene>
    <name evidence="3" type="ORF">EVG20_g833</name>
</gene>
<protein>
    <recommendedName>
        <fullName evidence="2">F-box domain-containing protein</fullName>
    </recommendedName>
</protein>
<feature type="region of interest" description="Disordered" evidence="1">
    <location>
        <begin position="1"/>
        <end position="38"/>
    </location>
</feature>